<keyword evidence="2" id="KW-1185">Reference proteome</keyword>
<dbReference type="OrthoDB" id="8022549at2759"/>
<evidence type="ECO:0000313" key="2">
    <source>
        <dbReference type="Proteomes" id="UP000765509"/>
    </source>
</evidence>
<evidence type="ECO:0000313" key="1">
    <source>
        <dbReference type="EMBL" id="MBW0551016.1"/>
    </source>
</evidence>
<dbReference type="EMBL" id="AVOT02056737">
    <property type="protein sequence ID" value="MBW0551016.1"/>
    <property type="molecule type" value="Genomic_DNA"/>
</dbReference>
<dbReference type="AlphaFoldDB" id="A0A9Q3P8Z5"/>
<comment type="caution">
    <text evidence="1">The sequence shown here is derived from an EMBL/GenBank/DDBJ whole genome shotgun (WGS) entry which is preliminary data.</text>
</comment>
<name>A0A9Q3P8Z5_9BASI</name>
<accession>A0A9Q3P8Z5</accession>
<organism evidence="1 2">
    <name type="scientific">Austropuccinia psidii MF-1</name>
    <dbReference type="NCBI Taxonomy" id="1389203"/>
    <lineage>
        <taxon>Eukaryota</taxon>
        <taxon>Fungi</taxon>
        <taxon>Dikarya</taxon>
        <taxon>Basidiomycota</taxon>
        <taxon>Pucciniomycotina</taxon>
        <taxon>Pucciniomycetes</taxon>
        <taxon>Pucciniales</taxon>
        <taxon>Sphaerophragmiaceae</taxon>
        <taxon>Austropuccinia</taxon>
    </lineage>
</organism>
<dbReference type="Proteomes" id="UP000765509">
    <property type="component" value="Unassembled WGS sequence"/>
</dbReference>
<gene>
    <name evidence="1" type="ORF">O181_090731</name>
</gene>
<protein>
    <submittedName>
        <fullName evidence="1">Uncharacterized protein</fullName>
    </submittedName>
</protein>
<proteinExistence type="predicted"/>
<sequence>MLRKNRPEIDISYKPLGKIRGHYIELYLNVERPYPPLVRRPPYAASLETRKEIEKHINELLENAFRKIEHNEMVEITCKVWI</sequence>
<reference evidence="1" key="1">
    <citation type="submission" date="2021-03" db="EMBL/GenBank/DDBJ databases">
        <title>Draft genome sequence of rust myrtle Austropuccinia psidii MF-1, a brazilian biotype.</title>
        <authorList>
            <person name="Quecine M.C."/>
            <person name="Pachon D.M.R."/>
            <person name="Bonatelli M.L."/>
            <person name="Correr F.H."/>
            <person name="Franceschini L.M."/>
            <person name="Leite T.F."/>
            <person name="Margarido G.R.A."/>
            <person name="Almeida C.A."/>
            <person name="Ferrarezi J.A."/>
            <person name="Labate C.A."/>
        </authorList>
    </citation>
    <scope>NUCLEOTIDE SEQUENCE</scope>
    <source>
        <strain evidence="1">MF-1</strain>
    </source>
</reference>